<evidence type="ECO:0000313" key="2">
    <source>
        <dbReference type="Proteomes" id="UP000789525"/>
    </source>
</evidence>
<feature type="non-terminal residue" evidence="1">
    <location>
        <position position="126"/>
    </location>
</feature>
<reference evidence="1" key="1">
    <citation type="submission" date="2021-06" db="EMBL/GenBank/DDBJ databases">
        <authorList>
            <person name="Kallberg Y."/>
            <person name="Tangrot J."/>
            <person name="Rosling A."/>
        </authorList>
    </citation>
    <scope>NUCLEOTIDE SEQUENCE</scope>
    <source>
        <strain evidence="1">CL356</strain>
    </source>
</reference>
<name>A0ACA9MVC3_9GLOM</name>
<proteinExistence type="predicted"/>
<evidence type="ECO:0000313" key="1">
    <source>
        <dbReference type="EMBL" id="CAG8614146.1"/>
    </source>
</evidence>
<dbReference type="EMBL" id="CAJVPT010015811">
    <property type="protein sequence ID" value="CAG8614146.1"/>
    <property type="molecule type" value="Genomic_DNA"/>
</dbReference>
<keyword evidence="2" id="KW-1185">Reference proteome</keyword>
<comment type="caution">
    <text evidence="1">The sequence shown here is derived from an EMBL/GenBank/DDBJ whole genome shotgun (WGS) entry which is preliminary data.</text>
</comment>
<dbReference type="Proteomes" id="UP000789525">
    <property type="component" value="Unassembled WGS sequence"/>
</dbReference>
<sequence>MSPEEVKEFINNLRRAFRDLETLPVPTIAVIDGVAVGGGLELALCCDIRVSGEYAKIGLPETKLAIIPGAGGTQRLTRIVGVAKAKELIFTGRLLDSQSALDLGIQHWNLKMLVMHKLFPLKIELK</sequence>
<accession>A0ACA9MVC3</accession>
<organism evidence="1 2">
    <name type="scientific">Acaulospora colombiana</name>
    <dbReference type="NCBI Taxonomy" id="27376"/>
    <lineage>
        <taxon>Eukaryota</taxon>
        <taxon>Fungi</taxon>
        <taxon>Fungi incertae sedis</taxon>
        <taxon>Mucoromycota</taxon>
        <taxon>Glomeromycotina</taxon>
        <taxon>Glomeromycetes</taxon>
        <taxon>Diversisporales</taxon>
        <taxon>Acaulosporaceae</taxon>
        <taxon>Acaulospora</taxon>
    </lineage>
</organism>
<gene>
    <name evidence="1" type="ORF">ACOLOM_LOCUS7109</name>
</gene>
<protein>
    <submittedName>
        <fullName evidence="1">4481_t:CDS:1</fullName>
    </submittedName>
</protein>